<feature type="signal peptide" evidence="1">
    <location>
        <begin position="1"/>
        <end position="22"/>
    </location>
</feature>
<gene>
    <name evidence="2" type="ORF">ATC1_131605</name>
</gene>
<evidence type="ECO:0000313" key="3">
    <source>
        <dbReference type="Proteomes" id="UP000053370"/>
    </source>
</evidence>
<name>A0A0S7BN74_9CHLR</name>
<organism evidence="2">
    <name type="scientific">Flexilinea flocculi</name>
    <dbReference type="NCBI Taxonomy" id="1678840"/>
    <lineage>
        <taxon>Bacteria</taxon>
        <taxon>Bacillati</taxon>
        <taxon>Chloroflexota</taxon>
        <taxon>Anaerolineae</taxon>
        <taxon>Anaerolineales</taxon>
        <taxon>Anaerolineaceae</taxon>
        <taxon>Flexilinea</taxon>
    </lineage>
</organism>
<evidence type="ECO:0000313" key="2">
    <source>
        <dbReference type="EMBL" id="GAP41613.1"/>
    </source>
</evidence>
<reference evidence="2" key="1">
    <citation type="journal article" date="2015" name="Genome Announc.">
        <title>Draft Genome Sequence of Anaerolineae Strain TC1, a Novel Isolate from a Methanogenic Wastewater Treatment System.</title>
        <authorList>
            <person name="Matsuura N."/>
            <person name="Tourlousse D.M."/>
            <person name="Sun L."/>
            <person name="Toyonaga M."/>
            <person name="Kuroda K."/>
            <person name="Ohashi A."/>
            <person name="Cruz R."/>
            <person name="Yamaguchi T."/>
            <person name="Sekiguchi Y."/>
        </authorList>
    </citation>
    <scope>NUCLEOTIDE SEQUENCE [LARGE SCALE GENOMIC DNA]</scope>
    <source>
        <strain evidence="2">TC1</strain>
    </source>
</reference>
<evidence type="ECO:0000256" key="1">
    <source>
        <dbReference type="SAM" id="SignalP"/>
    </source>
</evidence>
<protein>
    <submittedName>
        <fullName evidence="2">Uncharacterized protein</fullName>
    </submittedName>
</protein>
<keyword evidence="3" id="KW-1185">Reference proteome</keyword>
<accession>A0A0S7BN74</accession>
<feature type="chain" id="PRO_5006633040" evidence="1">
    <location>
        <begin position="23"/>
        <end position="365"/>
    </location>
</feature>
<dbReference type="AlphaFoldDB" id="A0A0S7BN74"/>
<proteinExistence type="predicted"/>
<dbReference type="RefSeq" id="WP_062283178.1">
    <property type="nucleotide sequence ID" value="NZ_DF968181.1"/>
</dbReference>
<sequence length="365" mass="41425">MKIVRIAVLIFVFLMTTFTVTAQSEPLVFEGTEEDVIEEKINVAEYPIIQLESDCQNEYDTISITLYGSKDEEIVVFYNSCPSQGKIYYANNEIDQIEYVQVSSEGNWKISFLPMSAAYMDTYQAPVTVTGSGSSAFMIQNFDKILTYSFKAESFFDLTQYSSDGIKGYEGSKMLLFEMGPKEGKTIIDPNFSIFQVTSSGEWSLEFSAGKSAAAADDIIPEQPVEQVLPSVDHLQPDFLNVYFTKEMNSDPTVEKELEGIADSLGLLDEEVLIDWQLYTYNGKISIEKLMKEVQSFYQEEYADDGYLLLSEPVKLPLVILEEDLGDGYRILLEKEENKIWIYITNSNSEEEKHIFVFFCAPESV</sequence>
<dbReference type="EMBL" id="DF968181">
    <property type="protein sequence ID" value="GAP41613.1"/>
    <property type="molecule type" value="Genomic_DNA"/>
</dbReference>
<keyword evidence="1" id="KW-0732">Signal</keyword>
<dbReference type="Proteomes" id="UP000053370">
    <property type="component" value="Unassembled WGS sequence"/>
</dbReference>